<evidence type="ECO:0000256" key="8">
    <source>
        <dbReference type="RuleBase" id="RU000607"/>
    </source>
</evidence>
<sequence length="333" mass="37216">MNKIDVLSDNPKKIGVLLVNLGTPTAPTAKALRRYLGQFLSDRRVIEIPPLLWQPILRGIILPFRAPKSAHAYASIWTEKGSPLAVITQNQAHILQQRTPNSIIVEYAMRYGAPSIKDQINHLIEQGCRHLLLAPLYPQYSAASTATVQDEAYRSLQKMRWQPIFRSLAPYYNHPDYINALKASIETQLEALDFVPEALLLSYHGMPVKTREQGDPYYDQCIATSAALSKVLNLKVITSFQSRFGTQKWFSPATATILKDFPAQGIKKLVVAMPGFSADCLETLEEIAIRGQQNFIESGGENFATLQCLNDSEEGITMLESLIKQALSGWIKE</sequence>
<dbReference type="EMBL" id="CP002865">
    <property type="protein sequence ID" value="AEI37783.1"/>
    <property type="molecule type" value="Genomic_DNA"/>
</dbReference>
<dbReference type="KEGG" id="zmp:Zymop_0884"/>
<dbReference type="eggNOG" id="COG0276">
    <property type="taxonomic scope" value="Bacteria"/>
</dbReference>
<dbReference type="Gene3D" id="3.40.50.1400">
    <property type="match status" value="2"/>
</dbReference>
<dbReference type="InterPro" id="IPR033644">
    <property type="entry name" value="Ferrochelatase_C"/>
</dbReference>
<accession>F8ESK8</accession>
<dbReference type="Proteomes" id="UP000000491">
    <property type="component" value="Chromosome"/>
</dbReference>
<dbReference type="PANTHER" id="PTHR11108:SF1">
    <property type="entry name" value="FERROCHELATASE, MITOCHONDRIAL"/>
    <property type="match status" value="1"/>
</dbReference>
<dbReference type="STRING" id="579138.Zymop_0884"/>
<dbReference type="InterPro" id="IPR019772">
    <property type="entry name" value="Ferrochelatase_AS"/>
</dbReference>
<dbReference type="AlphaFoldDB" id="F8ESK8"/>
<dbReference type="InterPro" id="IPR001015">
    <property type="entry name" value="Ferrochelatase"/>
</dbReference>
<dbReference type="GO" id="GO:0005737">
    <property type="term" value="C:cytoplasm"/>
    <property type="evidence" value="ECO:0007669"/>
    <property type="project" value="UniProtKB-SubCell"/>
</dbReference>
<dbReference type="GO" id="GO:0006783">
    <property type="term" value="P:heme biosynthetic process"/>
    <property type="evidence" value="ECO:0007669"/>
    <property type="project" value="UniProtKB-UniRule"/>
</dbReference>
<keyword evidence="3 7" id="KW-0350">Heme biosynthesis</keyword>
<comment type="catalytic activity">
    <reaction evidence="6">
        <text>Fe-coproporphyrin III + 2 H(+) = coproporphyrin III + Fe(2+)</text>
        <dbReference type="Rhea" id="RHEA:49572"/>
        <dbReference type="ChEBI" id="CHEBI:15378"/>
        <dbReference type="ChEBI" id="CHEBI:29033"/>
        <dbReference type="ChEBI" id="CHEBI:68438"/>
        <dbReference type="ChEBI" id="CHEBI:131725"/>
        <dbReference type="EC" id="4.99.1.9"/>
    </reaction>
    <physiologicalReaction direction="right-to-left" evidence="6">
        <dbReference type="Rhea" id="RHEA:49574"/>
    </physiologicalReaction>
</comment>
<keyword evidence="2 7" id="KW-0408">Iron</keyword>
<dbReference type="SUPFAM" id="SSF53800">
    <property type="entry name" value="Chelatase"/>
    <property type="match status" value="1"/>
</dbReference>
<dbReference type="EC" id="4.98.1.1" evidence="7 8"/>
<keyword evidence="5 7" id="KW-0627">Porphyrin biosynthesis</keyword>
<evidence type="ECO:0000256" key="2">
    <source>
        <dbReference type="ARBA" id="ARBA00023004"/>
    </source>
</evidence>
<name>F8ESK8_ZYMMT</name>
<dbReference type="GO" id="GO:0004325">
    <property type="term" value="F:ferrochelatase activity"/>
    <property type="evidence" value="ECO:0007669"/>
    <property type="project" value="UniProtKB-UniRule"/>
</dbReference>
<dbReference type="Pfam" id="PF00762">
    <property type="entry name" value="Ferrochelatase"/>
    <property type="match status" value="1"/>
</dbReference>
<dbReference type="CDD" id="cd03411">
    <property type="entry name" value="Ferrochelatase_N"/>
    <property type="match status" value="1"/>
</dbReference>
<evidence type="ECO:0000313" key="10">
    <source>
        <dbReference type="Proteomes" id="UP000000491"/>
    </source>
</evidence>
<evidence type="ECO:0000256" key="6">
    <source>
        <dbReference type="ARBA" id="ARBA00024536"/>
    </source>
</evidence>
<keyword evidence="7" id="KW-0479">Metal-binding</keyword>
<organism evidence="9 10">
    <name type="scientific">Zymomonas mobilis subsp. pomaceae (strain ATCC 29192 / DSM 22645 / JCM 10191 / CCUG 17912 / NBRC 13757 / NCIMB 11200 / NRRL B-4491 / Barker I)</name>
    <dbReference type="NCBI Taxonomy" id="579138"/>
    <lineage>
        <taxon>Bacteria</taxon>
        <taxon>Pseudomonadati</taxon>
        <taxon>Pseudomonadota</taxon>
        <taxon>Alphaproteobacteria</taxon>
        <taxon>Sphingomonadales</taxon>
        <taxon>Zymomonadaceae</taxon>
        <taxon>Zymomonas</taxon>
    </lineage>
</organism>
<keyword evidence="4 7" id="KW-0456">Lyase</keyword>
<comment type="subcellular location">
    <subcellularLocation>
        <location evidence="7 8">Cytoplasm</location>
    </subcellularLocation>
</comment>
<dbReference type="PATRIC" id="fig|579138.3.peg.929"/>
<comment type="pathway">
    <text evidence="7 8">Porphyrin-containing compound metabolism; protoheme biosynthesis; protoheme from protoporphyrin-IX: step 1/1.</text>
</comment>
<dbReference type="HOGENOM" id="CLU_018884_0_0_5"/>
<gene>
    <name evidence="7" type="primary">hemH</name>
    <name evidence="9" type="ordered locus">Zymop_0884</name>
</gene>
<comment type="similarity">
    <text evidence="1 7 8">Belongs to the ferrochelatase family.</text>
</comment>
<evidence type="ECO:0000256" key="3">
    <source>
        <dbReference type="ARBA" id="ARBA00023133"/>
    </source>
</evidence>
<comment type="catalytic activity">
    <reaction evidence="7 8">
        <text>heme b + 2 H(+) = protoporphyrin IX + Fe(2+)</text>
        <dbReference type="Rhea" id="RHEA:22584"/>
        <dbReference type="ChEBI" id="CHEBI:15378"/>
        <dbReference type="ChEBI" id="CHEBI:29033"/>
        <dbReference type="ChEBI" id="CHEBI:57306"/>
        <dbReference type="ChEBI" id="CHEBI:60344"/>
        <dbReference type="EC" id="4.98.1.1"/>
    </reaction>
</comment>
<comment type="function">
    <text evidence="7 8">Catalyzes the ferrous insertion into protoporphyrin IX.</text>
</comment>
<protein>
    <recommendedName>
        <fullName evidence="7 8">Ferrochelatase</fullName>
        <ecNumber evidence="7 8">4.98.1.1</ecNumber>
    </recommendedName>
    <alternativeName>
        <fullName evidence="7">Heme synthase</fullName>
    </alternativeName>
    <alternativeName>
        <fullName evidence="7">Protoheme ferro-lyase</fullName>
    </alternativeName>
</protein>
<evidence type="ECO:0000256" key="4">
    <source>
        <dbReference type="ARBA" id="ARBA00023239"/>
    </source>
</evidence>
<dbReference type="UniPathway" id="UPA00252">
    <property type="reaction ID" value="UER00325"/>
</dbReference>
<proteinExistence type="inferred from homology"/>
<dbReference type="PROSITE" id="PS00534">
    <property type="entry name" value="FERROCHELATASE"/>
    <property type="match status" value="1"/>
</dbReference>
<dbReference type="GO" id="GO:0046872">
    <property type="term" value="F:metal ion binding"/>
    <property type="evidence" value="ECO:0007669"/>
    <property type="project" value="UniProtKB-KW"/>
</dbReference>
<keyword evidence="7 8" id="KW-0963">Cytoplasm</keyword>
<dbReference type="CDD" id="cd00419">
    <property type="entry name" value="Ferrochelatase_C"/>
    <property type="match status" value="1"/>
</dbReference>
<reference evidence="9 10" key="1">
    <citation type="journal article" date="2011" name="J. Bacteriol.">
        <title>Genome sequence of the ethanol-producing Zymomonas mobilis subsp. pomaceae lectotype strain ATCC 29192.</title>
        <authorList>
            <person name="Kouvelis V.N."/>
            <person name="Davenport K.W."/>
            <person name="Brettin T.S."/>
            <person name="Bruce D."/>
            <person name="Detter C."/>
            <person name="Han C.S."/>
            <person name="Nolan M."/>
            <person name="Tapia R."/>
            <person name="Damoulaki A."/>
            <person name="Kyrpides N.C."/>
            <person name="Typas M.A."/>
            <person name="Pappas K.M."/>
        </authorList>
    </citation>
    <scope>NUCLEOTIDE SEQUENCE [LARGE SCALE GENOMIC DNA]</scope>
    <source>
        <strain evidence="10">ATCC 29192 / DSM 22645 / JCM 10191 / CCUG 17912 / NBRC 13757 / NCIMB 11200 / NRRL B-4491 / Barker I</strain>
    </source>
</reference>
<dbReference type="HAMAP" id="MF_00323">
    <property type="entry name" value="Ferrochelatase"/>
    <property type="match status" value="1"/>
</dbReference>
<feature type="binding site" evidence="7">
    <location>
        <position position="204"/>
    </location>
    <ligand>
        <name>Fe(2+)</name>
        <dbReference type="ChEBI" id="CHEBI:29033"/>
    </ligand>
</feature>
<dbReference type="RefSeq" id="WP_013934179.1">
    <property type="nucleotide sequence ID" value="NC_015709.1"/>
</dbReference>
<dbReference type="NCBIfam" id="TIGR00109">
    <property type="entry name" value="hemH"/>
    <property type="match status" value="1"/>
</dbReference>
<evidence type="ECO:0000256" key="5">
    <source>
        <dbReference type="ARBA" id="ARBA00023244"/>
    </source>
</evidence>
<dbReference type="PANTHER" id="PTHR11108">
    <property type="entry name" value="FERROCHELATASE"/>
    <property type="match status" value="1"/>
</dbReference>
<feature type="binding site" evidence="7">
    <location>
        <position position="282"/>
    </location>
    <ligand>
        <name>Fe(2+)</name>
        <dbReference type="ChEBI" id="CHEBI:29033"/>
    </ligand>
</feature>
<dbReference type="InterPro" id="IPR033659">
    <property type="entry name" value="Ferrochelatase_N"/>
</dbReference>
<evidence type="ECO:0000256" key="7">
    <source>
        <dbReference type="HAMAP-Rule" id="MF_00323"/>
    </source>
</evidence>
<evidence type="ECO:0000313" key="9">
    <source>
        <dbReference type="EMBL" id="AEI37783.1"/>
    </source>
</evidence>
<evidence type="ECO:0000256" key="1">
    <source>
        <dbReference type="ARBA" id="ARBA00007718"/>
    </source>
</evidence>